<dbReference type="RefSeq" id="WP_075762241.1">
    <property type="nucleotide sequence ID" value="NZ_MJIL01000046.1"/>
</dbReference>
<proteinExistence type="predicted"/>
<dbReference type="OrthoDB" id="5651324at2"/>
<evidence type="ECO:0000313" key="1">
    <source>
        <dbReference type="EMBL" id="OLQ80521.1"/>
    </source>
</evidence>
<dbReference type="Gene3D" id="3.40.630.30">
    <property type="match status" value="1"/>
</dbReference>
<evidence type="ECO:0008006" key="3">
    <source>
        <dbReference type="Google" id="ProtNLM"/>
    </source>
</evidence>
<organism evidence="1 2">
    <name type="scientific">Photobacterium proteolyticum</name>
    <dbReference type="NCBI Taxonomy" id="1903952"/>
    <lineage>
        <taxon>Bacteria</taxon>
        <taxon>Pseudomonadati</taxon>
        <taxon>Pseudomonadota</taxon>
        <taxon>Gammaproteobacteria</taxon>
        <taxon>Vibrionales</taxon>
        <taxon>Vibrionaceae</taxon>
        <taxon>Photobacterium</taxon>
    </lineage>
</organism>
<dbReference type="AlphaFoldDB" id="A0A1Q9GYX6"/>
<dbReference type="InterPro" id="IPR016181">
    <property type="entry name" value="Acyl_CoA_acyltransferase"/>
</dbReference>
<reference evidence="1 2" key="1">
    <citation type="submission" date="2016-09" db="EMBL/GenBank/DDBJ databases">
        <title>Photobacterium proteolyticum sp. nov. a protease producing bacterium isolated from ocean sediments of Laizhou Bay.</title>
        <authorList>
            <person name="Li Y."/>
        </authorList>
    </citation>
    <scope>NUCLEOTIDE SEQUENCE [LARGE SCALE GENOMIC DNA]</scope>
    <source>
        <strain evidence="1 2">13-12</strain>
    </source>
</reference>
<dbReference type="SUPFAM" id="SSF55729">
    <property type="entry name" value="Acyl-CoA N-acyltransferases (Nat)"/>
    <property type="match status" value="1"/>
</dbReference>
<evidence type="ECO:0000313" key="2">
    <source>
        <dbReference type="Proteomes" id="UP000186905"/>
    </source>
</evidence>
<dbReference type="STRING" id="1903952.BIT28_15715"/>
<dbReference type="Proteomes" id="UP000186905">
    <property type="component" value="Unassembled WGS sequence"/>
</dbReference>
<comment type="caution">
    <text evidence="1">The sequence shown here is derived from an EMBL/GenBank/DDBJ whole genome shotgun (WGS) entry which is preliminary data.</text>
</comment>
<protein>
    <recommendedName>
        <fullName evidence="3">N-acetyltransferase domain-containing protein</fullName>
    </recommendedName>
</protein>
<dbReference type="EMBL" id="MJIL01000046">
    <property type="protein sequence ID" value="OLQ80521.1"/>
    <property type="molecule type" value="Genomic_DNA"/>
</dbReference>
<sequence length="123" mass="13595">MGTSDHITLRPAVVSDVRVVTDVMLASRKQLLPFAPLVHSDEAVFNWINEYLIPCHRVTVAVENTQIVGLCALSEQDGTGWIEHHGFVAAAFSDGSNNEEGVPDVLYRRFSTHLFDPCNAKEC</sequence>
<name>A0A1Q9GYX6_9GAMM</name>
<accession>A0A1Q9GYX6</accession>
<keyword evidence="2" id="KW-1185">Reference proteome</keyword>
<gene>
    <name evidence="1" type="ORF">BIT28_15715</name>
</gene>